<sequence>MALVNRNNKRRTMAIAFLVLVMMSACTLPSCHAKRGDAYCVDIPQGHVCTEPDCMDMCSRIERRQHSCCWAEN</sequence>
<dbReference type="AlphaFoldDB" id="M8BB26"/>
<name>M8BB26_AEGTA</name>
<accession>M8BB26</accession>
<protein>
    <submittedName>
        <fullName evidence="1">Uncharacterized protein</fullName>
    </submittedName>
</protein>
<evidence type="ECO:0000313" key="1">
    <source>
        <dbReference type="EnsemblPlants" id="EMT03943"/>
    </source>
</evidence>
<dbReference type="EnsemblPlants" id="EMT03943">
    <property type="protein sequence ID" value="EMT03943"/>
    <property type="gene ID" value="F775_08043"/>
</dbReference>
<proteinExistence type="predicted"/>
<dbReference type="PROSITE" id="PS51257">
    <property type="entry name" value="PROKAR_LIPOPROTEIN"/>
    <property type="match status" value="1"/>
</dbReference>
<reference evidence="1" key="1">
    <citation type="submission" date="2015-06" db="UniProtKB">
        <authorList>
            <consortium name="EnsemblPlants"/>
        </authorList>
    </citation>
    <scope>IDENTIFICATION</scope>
</reference>
<organism evidence="1">
    <name type="scientific">Aegilops tauschii</name>
    <name type="common">Tausch's goatgrass</name>
    <name type="synonym">Aegilops squarrosa</name>
    <dbReference type="NCBI Taxonomy" id="37682"/>
    <lineage>
        <taxon>Eukaryota</taxon>
        <taxon>Viridiplantae</taxon>
        <taxon>Streptophyta</taxon>
        <taxon>Embryophyta</taxon>
        <taxon>Tracheophyta</taxon>
        <taxon>Spermatophyta</taxon>
        <taxon>Magnoliopsida</taxon>
        <taxon>Liliopsida</taxon>
        <taxon>Poales</taxon>
        <taxon>Poaceae</taxon>
        <taxon>BOP clade</taxon>
        <taxon>Pooideae</taxon>
        <taxon>Triticodae</taxon>
        <taxon>Triticeae</taxon>
        <taxon>Triticinae</taxon>
        <taxon>Aegilops</taxon>
    </lineage>
</organism>